<comment type="caution">
    <text evidence="2">The sequence shown here is derived from an EMBL/GenBank/DDBJ whole genome shotgun (WGS) entry which is preliminary data.</text>
</comment>
<dbReference type="PANTHER" id="PTHR45835:SF99">
    <property type="entry name" value="CHROMO DOMAIN-CONTAINING PROTEIN-RELATED"/>
    <property type="match status" value="1"/>
</dbReference>
<dbReference type="InterPro" id="IPR016197">
    <property type="entry name" value="Chromo-like_dom_sf"/>
</dbReference>
<dbReference type="Gene3D" id="3.30.420.10">
    <property type="entry name" value="Ribonuclease H-like superfamily/Ribonuclease H"/>
    <property type="match status" value="1"/>
</dbReference>
<dbReference type="Pfam" id="PF17921">
    <property type="entry name" value="Integrase_H2C2"/>
    <property type="match status" value="1"/>
</dbReference>
<reference evidence="2 3" key="1">
    <citation type="journal article" date="2022" name="G3 (Bethesda)">
        <title>Whole-genome sequence and methylome profiling of the almond [Prunus dulcis (Mill.) D.A. Webb] cultivar 'Nonpareil'.</title>
        <authorList>
            <person name="D'Amico-Willman K.M."/>
            <person name="Ouma W.Z."/>
            <person name="Meulia T."/>
            <person name="Sideli G.M."/>
            <person name="Gradziel T.M."/>
            <person name="Fresnedo-Ramirez J."/>
        </authorList>
    </citation>
    <scope>NUCLEOTIDE SEQUENCE [LARGE SCALE GENOMIC DNA]</scope>
    <source>
        <strain evidence="2">Clone GOH B32 T37-40</strain>
    </source>
</reference>
<dbReference type="FunFam" id="1.10.340.70:FF:000001">
    <property type="entry name" value="Retrovirus-related Pol polyprotein from transposon gypsy-like Protein"/>
    <property type="match status" value="1"/>
</dbReference>
<name>A0AAD5F328_PRUDU</name>
<dbReference type="Pfam" id="PF24626">
    <property type="entry name" value="SH3_Tf2-1"/>
    <property type="match status" value="1"/>
</dbReference>
<dbReference type="InterPro" id="IPR041588">
    <property type="entry name" value="Integrase_H2C2"/>
</dbReference>
<keyword evidence="3" id="KW-1185">Reference proteome</keyword>
<dbReference type="InterPro" id="IPR056924">
    <property type="entry name" value="SH3_Tf2-1"/>
</dbReference>
<dbReference type="GO" id="GO:0003676">
    <property type="term" value="F:nucleic acid binding"/>
    <property type="evidence" value="ECO:0007669"/>
    <property type="project" value="InterPro"/>
</dbReference>
<gene>
    <name evidence="2" type="ORF">L3X38_004387</name>
</gene>
<dbReference type="PANTHER" id="PTHR45835">
    <property type="entry name" value="YALI0A06105P"/>
    <property type="match status" value="1"/>
</dbReference>
<dbReference type="Gene3D" id="1.10.340.70">
    <property type="match status" value="1"/>
</dbReference>
<sequence length="440" mass="51372">MVELRKLRVGLDTDNQEALLATLHVRPVLVERILAAQSQDPLICMLRVEVANDDRIDCSVRNDGALMVGNRLYIPNDEILKREILEEAHGSAFAMHLGSTKMYHTLREHYWWPFLKKEISEYVRKCLICQQVKVKRQKPSGLLQPLPIPEWKWEHLTMDFVFKLPRTQNKHDRVWVIVDRLTKSAHFLPVRANYTLNKLAKIFIDEIVRLHGVPVCIISDRDPRFTSRFWTKLNEAFGTQLQFSTAFHPQTDGQSERTIQTLEDMLRACALQFRGDWDEKLPLMEFADNNSCQTSIEMSPIDALYGKQCRTPLYQDEVGVVRFGKRGKLSPRYIGPYEIIERVGPIAYRLALPADLARLHDVFHISMLRKYISDPSHVLEDQPVELEADFTYVEQLVQILDWKTQVLRSREIPLVKVLWRSHPVEEATWEPEDQTRRPNE</sequence>
<evidence type="ECO:0000313" key="3">
    <source>
        <dbReference type="Proteomes" id="UP001054821"/>
    </source>
</evidence>
<evidence type="ECO:0000259" key="1">
    <source>
        <dbReference type="PROSITE" id="PS50994"/>
    </source>
</evidence>
<organism evidence="2 3">
    <name type="scientific">Prunus dulcis</name>
    <name type="common">Almond</name>
    <name type="synonym">Amygdalus dulcis</name>
    <dbReference type="NCBI Taxonomy" id="3755"/>
    <lineage>
        <taxon>Eukaryota</taxon>
        <taxon>Viridiplantae</taxon>
        <taxon>Streptophyta</taxon>
        <taxon>Embryophyta</taxon>
        <taxon>Tracheophyta</taxon>
        <taxon>Spermatophyta</taxon>
        <taxon>Magnoliopsida</taxon>
        <taxon>eudicotyledons</taxon>
        <taxon>Gunneridae</taxon>
        <taxon>Pentapetalae</taxon>
        <taxon>rosids</taxon>
        <taxon>fabids</taxon>
        <taxon>Rosales</taxon>
        <taxon>Rosaceae</taxon>
        <taxon>Amygdaloideae</taxon>
        <taxon>Amygdaleae</taxon>
        <taxon>Prunus</taxon>
    </lineage>
</organism>
<dbReference type="InterPro" id="IPR036397">
    <property type="entry name" value="RNaseH_sf"/>
</dbReference>
<dbReference type="SUPFAM" id="SSF54160">
    <property type="entry name" value="Chromo domain-like"/>
    <property type="match status" value="1"/>
</dbReference>
<protein>
    <recommendedName>
        <fullName evidence="1">Integrase catalytic domain-containing protein</fullName>
    </recommendedName>
</protein>
<dbReference type="PROSITE" id="PS50994">
    <property type="entry name" value="INTEGRASE"/>
    <property type="match status" value="1"/>
</dbReference>
<dbReference type="EMBL" id="JAJFAZ020000001">
    <property type="protein sequence ID" value="KAI5351496.1"/>
    <property type="molecule type" value="Genomic_DNA"/>
</dbReference>
<dbReference type="SUPFAM" id="SSF53098">
    <property type="entry name" value="Ribonuclease H-like"/>
    <property type="match status" value="1"/>
</dbReference>
<dbReference type="GO" id="GO:0015074">
    <property type="term" value="P:DNA integration"/>
    <property type="evidence" value="ECO:0007669"/>
    <property type="project" value="InterPro"/>
</dbReference>
<dbReference type="InterPro" id="IPR012337">
    <property type="entry name" value="RNaseH-like_sf"/>
</dbReference>
<proteinExistence type="predicted"/>
<dbReference type="Proteomes" id="UP001054821">
    <property type="component" value="Chromosome 1"/>
</dbReference>
<feature type="domain" description="Integrase catalytic" evidence="1">
    <location>
        <begin position="143"/>
        <end position="308"/>
    </location>
</feature>
<dbReference type="InterPro" id="IPR001584">
    <property type="entry name" value="Integrase_cat-core"/>
</dbReference>
<dbReference type="AlphaFoldDB" id="A0AAD5F328"/>
<accession>A0AAD5F328</accession>
<evidence type="ECO:0000313" key="2">
    <source>
        <dbReference type="EMBL" id="KAI5351496.1"/>
    </source>
</evidence>